<dbReference type="FunFam" id="3.40.50.300:FF:000134">
    <property type="entry name" value="Iron-enterobactin ABC transporter ATP-binding protein"/>
    <property type="match status" value="1"/>
</dbReference>
<evidence type="ECO:0000256" key="9">
    <source>
        <dbReference type="ARBA" id="ARBA00023065"/>
    </source>
</evidence>
<gene>
    <name evidence="12" type="ORF">SAMN05216452_1652</name>
</gene>
<evidence type="ECO:0000256" key="3">
    <source>
        <dbReference type="ARBA" id="ARBA00022448"/>
    </source>
</evidence>
<evidence type="ECO:0000256" key="8">
    <source>
        <dbReference type="ARBA" id="ARBA00023004"/>
    </source>
</evidence>
<dbReference type="SUPFAM" id="SSF52540">
    <property type="entry name" value="P-loop containing nucleoside triphosphate hydrolases"/>
    <property type="match status" value="1"/>
</dbReference>
<dbReference type="PROSITE" id="PS00211">
    <property type="entry name" value="ABC_TRANSPORTER_1"/>
    <property type="match status" value="1"/>
</dbReference>
<evidence type="ECO:0000256" key="6">
    <source>
        <dbReference type="ARBA" id="ARBA00022741"/>
    </source>
</evidence>
<keyword evidence="9" id="KW-0406">Ion transport</keyword>
<evidence type="ECO:0000313" key="13">
    <source>
        <dbReference type="Proteomes" id="UP000199064"/>
    </source>
</evidence>
<keyword evidence="8" id="KW-0408">Iron</keyword>
<keyword evidence="3" id="KW-0813">Transport</keyword>
<keyword evidence="7 12" id="KW-0067">ATP-binding</keyword>
<dbReference type="GO" id="GO:0005524">
    <property type="term" value="F:ATP binding"/>
    <property type="evidence" value="ECO:0007669"/>
    <property type="project" value="UniProtKB-KW"/>
</dbReference>
<dbReference type="SMART" id="SM00382">
    <property type="entry name" value="AAA"/>
    <property type="match status" value="1"/>
</dbReference>
<dbReference type="InterPro" id="IPR017871">
    <property type="entry name" value="ABC_transporter-like_CS"/>
</dbReference>
<dbReference type="PANTHER" id="PTHR42771">
    <property type="entry name" value="IRON(3+)-HYDROXAMATE IMPORT ATP-BINDING PROTEIN FHUC"/>
    <property type="match status" value="1"/>
</dbReference>
<reference evidence="13" key="1">
    <citation type="submission" date="2016-10" db="EMBL/GenBank/DDBJ databases">
        <authorList>
            <person name="Varghese N."/>
            <person name="Submissions S."/>
        </authorList>
    </citation>
    <scope>NUCLEOTIDE SEQUENCE [LARGE SCALE GENOMIC DNA]</scope>
    <source>
        <strain evidence="13">ES.061</strain>
    </source>
</reference>
<protein>
    <submittedName>
        <fullName evidence="12">Iron complex transport system ATP-binding protein</fullName>
    </submittedName>
</protein>
<evidence type="ECO:0000313" key="12">
    <source>
        <dbReference type="EMBL" id="SEB49370.1"/>
    </source>
</evidence>
<dbReference type="RefSeq" id="WP_425286777.1">
    <property type="nucleotide sequence ID" value="NZ_FNSL01000001.1"/>
</dbReference>
<evidence type="ECO:0000256" key="1">
    <source>
        <dbReference type="ARBA" id="ARBA00004202"/>
    </source>
</evidence>
<dbReference type="CDD" id="cd03214">
    <property type="entry name" value="ABC_Iron-Siderophores_B12_Hemin"/>
    <property type="match status" value="1"/>
</dbReference>
<dbReference type="GO" id="GO:0016887">
    <property type="term" value="F:ATP hydrolysis activity"/>
    <property type="evidence" value="ECO:0007669"/>
    <property type="project" value="InterPro"/>
</dbReference>
<dbReference type="AlphaFoldDB" id="A0A1H4JSW3"/>
<evidence type="ECO:0000256" key="10">
    <source>
        <dbReference type="ARBA" id="ARBA00023136"/>
    </source>
</evidence>
<feature type="domain" description="ABC transporter" evidence="11">
    <location>
        <begin position="4"/>
        <end position="240"/>
    </location>
</feature>
<sequence length="265" mass="28794">MLSSHTLSVSYGPKGARVLGGFSAGFAHRRFTALVGPNGCGKSTFLKTVMGFLKPDSGEVTLDGKPIAGIGRRALARRIAYLPQENFCPDYLSVGELVELGGYARYSLFGGPSDADRKAFLDALATVGLSDMGHLPVNRLSGGQRQRAWIAMVLAQDADIILLDEPVNHLDLRFQYSVLELVRDLTIQRGKTVISVLHDLNLAATFADDVVIMREGRTIADGPTEQTITRENVMAAFDIETDVFARDGRIVCLPEQKRTQQALAS</sequence>
<evidence type="ECO:0000256" key="5">
    <source>
        <dbReference type="ARBA" id="ARBA00022496"/>
    </source>
</evidence>
<name>A0A1H4JSW3_9HYPH</name>
<keyword evidence="4" id="KW-1003">Cell membrane</keyword>
<comment type="similarity">
    <text evidence="2">Belongs to the ABC transporter superfamily.</text>
</comment>
<dbReference type="PANTHER" id="PTHR42771:SF2">
    <property type="entry name" value="IRON(3+)-HYDROXAMATE IMPORT ATP-BINDING PROTEIN FHUC"/>
    <property type="match status" value="1"/>
</dbReference>
<keyword evidence="6" id="KW-0547">Nucleotide-binding</keyword>
<dbReference type="GO" id="GO:0006826">
    <property type="term" value="P:iron ion transport"/>
    <property type="evidence" value="ECO:0007669"/>
    <property type="project" value="UniProtKB-KW"/>
</dbReference>
<evidence type="ECO:0000256" key="2">
    <source>
        <dbReference type="ARBA" id="ARBA00005417"/>
    </source>
</evidence>
<organism evidence="12 13">
    <name type="scientific">Nitratireductor aquibiodomus</name>
    <dbReference type="NCBI Taxonomy" id="204799"/>
    <lineage>
        <taxon>Bacteria</taxon>
        <taxon>Pseudomonadati</taxon>
        <taxon>Pseudomonadota</taxon>
        <taxon>Alphaproteobacteria</taxon>
        <taxon>Hyphomicrobiales</taxon>
        <taxon>Phyllobacteriaceae</taxon>
        <taxon>Nitratireductor</taxon>
    </lineage>
</organism>
<dbReference type="EMBL" id="FNSL01000001">
    <property type="protein sequence ID" value="SEB49370.1"/>
    <property type="molecule type" value="Genomic_DNA"/>
</dbReference>
<dbReference type="PROSITE" id="PS50893">
    <property type="entry name" value="ABC_TRANSPORTER_2"/>
    <property type="match status" value="1"/>
</dbReference>
<evidence type="ECO:0000256" key="7">
    <source>
        <dbReference type="ARBA" id="ARBA00022840"/>
    </source>
</evidence>
<comment type="subcellular location">
    <subcellularLocation>
        <location evidence="1">Cell membrane</location>
        <topology evidence="1">Peripheral membrane protein</topology>
    </subcellularLocation>
</comment>
<dbReference type="InterPro" id="IPR027417">
    <property type="entry name" value="P-loop_NTPase"/>
</dbReference>
<dbReference type="InterPro" id="IPR003439">
    <property type="entry name" value="ABC_transporter-like_ATP-bd"/>
</dbReference>
<evidence type="ECO:0000256" key="4">
    <source>
        <dbReference type="ARBA" id="ARBA00022475"/>
    </source>
</evidence>
<dbReference type="InterPro" id="IPR051535">
    <property type="entry name" value="Siderophore_ABC-ATPase"/>
</dbReference>
<dbReference type="Proteomes" id="UP000199064">
    <property type="component" value="Unassembled WGS sequence"/>
</dbReference>
<dbReference type="Gene3D" id="3.40.50.300">
    <property type="entry name" value="P-loop containing nucleotide triphosphate hydrolases"/>
    <property type="match status" value="1"/>
</dbReference>
<keyword evidence="10" id="KW-0472">Membrane</keyword>
<dbReference type="Pfam" id="PF00005">
    <property type="entry name" value="ABC_tran"/>
    <property type="match status" value="1"/>
</dbReference>
<keyword evidence="5" id="KW-0410">Iron transport</keyword>
<dbReference type="GO" id="GO:0005886">
    <property type="term" value="C:plasma membrane"/>
    <property type="evidence" value="ECO:0007669"/>
    <property type="project" value="UniProtKB-SubCell"/>
</dbReference>
<keyword evidence="13" id="KW-1185">Reference proteome</keyword>
<dbReference type="InterPro" id="IPR003593">
    <property type="entry name" value="AAA+_ATPase"/>
</dbReference>
<proteinExistence type="inferred from homology"/>
<evidence type="ECO:0000259" key="11">
    <source>
        <dbReference type="PROSITE" id="PS50893"/>
    </source>
</evidence>
<accession>A0A1H4JSW3</accession>